<feature type="transmembrane region" description="Helical" evidence="8">
    <location>
        <begin position="40"/>
        <end position="60"/>
    </location>
</feature>
<dbReference type="RefSeq" id="WP_127905802.1">
    <property type="nucleotide sequence ID" value="NZ_RQXX01000002.1"/>
</dbReference>
<protein>
    <submittedName>
        <fullName evidence="9">Iron ABC transporter permease</fullName>
    </submittedName>
</protein>
<evidence type="ECO:0000256" key="7">
    <source>
        <dbReference type="ARBA" id="ARBA00023136"/>
    </source>
</evidence>
<evidence type="ECO:0000256" key="8">
    <source>
        <dbReference type="SAM" id="Phobius"/>
    </source>
</evidence>
<feature type="transmembrane region" description="Helical" evidence="8">
    <location>
        <begin position="72"/>
        <end position="96"/>
    </location>
</feature>
<dbReference type="GO" id="GO:0033214">
    <property type="term" value="P:siderophore-iron import into cell"/>
    <property type="evidence" value="ECO:0007669"/>
    <property type="project" value="TreeGrafter"/>
</dbReference>
<feature type="transmembrane region" description="Helical" evidence="8">
    <location>
        <begin position="176"/>
        <end position="194"/>
    </location>
</feature>
<keyword evidence="7 8" id="KW-0472">Membrane</keyword>
<keyword evidence="10" id="KW-1185">Reference proteome</keyword>
<feature type="transmembrane region" description="Helical" evidence="8">
    <location>
        <begin position="102"/>
        <end position="123"/>
    </location>
</feature>
<dbReference type="OrthoDB" id="9796260at2"/>
<evidence type="ECO:0000256" key="4">
    <source>
        <dbReference type="ARBA" id="ARBA00022475"/>
    </source>
</evidence>
<dbReference type="InterPro" id="IPR000522">
    <property type="entry name" value="ABC_transptr_permease_BtuC"/>
</dbReference>
<dbReference type="AlphaFoldDB" id="A0A438AIP3"/>
<dbReference type="InterPro" id="IPR037294">
    <property type="entry name" value="ABC_BtuC-like"/>
</dbReference>
<keyword evidence="4" id="KW-1003">Cell membrane</keyword>
<comment type="subcellular location">
    <subcellularLocation>
        <location evidence="1">Cell membrane</location>
        <topology evidence="1">Multi-pass membrane protein</topology>
    </subcellularLocation>
</comment>
<feature type="transmembrane region" description="Helical" evidence="8">
    <location>
        <begin position="262"/>
        <end position="282"/>
    </location>
</feature>
<evidence type="ECO:0000256" key="5">
    <source>
        <dbReference type="ARBA" id="ARBA00022692"/>
    </source>
</evidence>
<evidence type="ECO:0000313" key="10">
    <source>
        <dbReference type="Proteomes" id="UP000285908"/>
    </source>
</evidence>
<dbReference type="Proteomes" id="UP000285908">
    <property type="component" value="Unassembled WGS sequence"/>
</dbReference>
<dbReference type="SUPFAM" id="SSF81345">
    <property type="entry name" value="ABC transporter involved in vitamin B12 uptake, BtuC"/>
    <property type="match status" value="1"/>
</dbReference>
<sequence length="314" mass="32952">MAARRLIPLALALGVASVLFLTLGARGSWSFVLGYRGQKLAALLIVGAAIAVSTVIFQTISGNRILTPSIMGFDALFVLLQTGLVFSLGGFGLAALSAEARFGLELLLLLAAALLLFGTLLGGRRQDIHRMILTGIIFGVMFRSVASFLQRMIDPNEFAVVQSASFARFTTIPTELLAISGVLCVAALAAAWAMRHRLDVLALGRDAAVSLGLPHRATVLAALTLTAVLVSVSTALVGPVTFFGLLVAALAHRITGDHRHAVLMPAAALLAGLVLVAGQTLVERVLDLSTTLSVVVEFAGGIVFLLLILREPKR</sequence>
<comment type="caution">
    <text evidence="9">The sequence shown here is derived from an EMBL/GenBank/DDBJ whole genome shotgun (WGS) entry which is preliminary data.</text>
</comment>
<accession>A0A438AIP3</accession>
<gene>
    <name evidence="9" type="ORF">EKE94_06550</name>
</gene>
<feature type="transmembrane region" description="Helical" evidence="8">
    <location>
        <begin position="288"/>
        <end position="309"/>
    </location>
</feature>
<dbReference type="GO" id="GO:0005886">
    <property type="term" value="C:plasma membrane"/>
    <property type="evidence" value="ECO:0007669"/>
    <property type="project" value="UniProtKB-SubCell"/>
</dbReference>
<evidence type="ECO:0000313" key="9">
    <source>
        <dbReference type="EMBL" id="RVV98570.1"/>
    </source>
</evidence>
<reference evidence="9 10" key="1">
    <citation type="submission" date="2018-11" db="EMBL/GenBank/DDBJ databases">
        <title>Mesobaculum littorinae gen. nov., sp. nov., isolated from Littorina scabra that represents a novel genus of the order Rhodobacteraceae.</title>
        <authorList>
            <person name="Li F."/>
        </authorList>
    </citation>
    <scope>NUCLEOTIDE SEQUENCE [LARGE SCALE GENOMIC DNA]</scope>
    <source>
        <strain evidence="9 10">M0103</strain>
    </source>
</reference>
<keyword evidence="6 8" id="KW-1133">Transmembrane helix</keyword>
<dbReference type="Gene3D" id="1.10.3470.10">
    <property type="entry name" value="ABC transporter involved in vitamin B12 uptake, BtuC"/>
    <property type="match status" value="1"/>
</dbReference>
<dbReference type="EMBL" id="RQXX01000002">
    <property type="protein sequence ID" value="RVV98570.1"/>
    <property type="molecule type" value="Genomic_DNA"/>
</dbReference>
<feature type="transmembrane region" description="Helical" evidence="8">
    <location>
        <begin position="219"/>
        <end position="250"/>
    </location>
</feature>
<organism evidence="9 10">
    <name type="scientific">Mesobaculum littorinae</name>
    <dbReference type="NCBI Taxonomy" id="2486419"/>
    <lineage>
        <taxon>Bacteria</taxon>
        <taxon>Pseudomonadati</taxon>
        <taxon>Pseudomonadota</taxon>
        <taxon>Alphaproteobacteria</taxon>
        <taxon>Rhodobacterales</taxon>
        <taxon>Roseobacteraceae</taxon>
        <taxon>Mesobaculum</taxon>
    </lineage>
</organism>
<comment type="similarity">
    <text evidence="2">Belongs to the binding-protein-dependent transport system permease family. FecCD subfamily.</text>
</comment>
<evidence type="ECO:0000256" key="6">
    <source>
        <dbReference type="ARBA" id="ARBA00022989"/>
    </source>
</evidence>
<name>A0A438AIP3_9RHOB</name>
<dbReference type="Pfam" id="PF01032">
    <property type="entry name" value="FecCD"/>
    <property type="match status" value="1"/>
</dbReference>
<evidence type="ECO:0000256" key="1">
    <source>
        <dbReference type="ARBA" id="ARBA00004651"/>
    </source>
</evidence>
<evidence type="ECO:0000256" key="2">
    <source>
        <dbReference type="ARBA" id="ARBA00007935"/>
    </source>
</evidence>
<dbReference type="PANTHER" id="PTHR30472:SF19">
    <property type="entry name" value="PETROBACTIN IMPORT SYSTEM PERMEASE PROTEIN YCLO"/>
    <property type="match status" value="1"/>
</dbReference>
<evidence type="ECO:0000256" key="3">
    <source>
        <dbReference type="ARBA" id="ARBA00022448"/>
    </source>
</evidence>
<keyword evidence="3" id="KW-0813">Transport</keyword>
<proteinExistence type="inferred from homology"/>
<dbReference type="GO" id="GO:0022857">
    <property type="term" value="F:transmembrane transporter activity"/>
    <property type="evidence" value="ECO:0007669"/>
    <property type="project" value="InterPro"/>
</dbReference>
<keyword evidence="5 8" id="KW-0812">Transmembrane</keyword>
<dbReference type="PANTHER" id="PTHR30472">
    <property type="entry name" value="FERRIC ENTEROBACTIN TRANSPORT SYSTEM PERMEASE PROTEIN"/>
    <property type="match status" value="1"/>
</dbReference>